<dbReference type="PANTHER" id="PTHR47958">
    <property type="entry name" value="ATP-DEPENDENT RNA HELICASE DBP3"/>
    <property type="match status" value="1"/>
</dbReference>
<dbReference type="Gene3D" id="3.40.50.300">
    <property type="entry name" value="P-loop containing nucleotide triphosphate hydrolases"/>
    <property type="match status" value="1"/>
</dbReference>
<evidence type="ECO:0000313" key="3">
    <source>
        <dbReference type="Proteomes" id="UP001190700"/>
    </source>
</evidence>
<dbReference type="EMBL" id="LGRX02023468">
    <property type="protein sequence ID" value="KAK3254531.1"/>
    <property type="molecule type" value="Genomic_DNA"/>
</dbReference>
<dbReference type="GO" id="GO:0003676">
    <property type="term" value="F:nucleic acid binding"/>
    <property type="evidence" value="ECO:0007669"/>
    <property type="project" value="InterPro"/>
</dbReference>
<name>A0AAE0CGE3_9CHLO</name>
<dbReference type="Proteomes" id="UP001190700">
    <property type="component" value="Unassembled WGS sequence"/>
</dbReference>
<feature type="domain" description="DEAD/DEAH-box helicase" evidence="1">
    <location>
        <begin position="193"/>
        <end position="232"/>
    </location>
</feature>
<feature type="non-terminal residue" evidence="2">
    <location>
        <position position="241"/>
    </location>
</feature>
<protein>
    <recommendedName>
        <fullName evidence="1">DEAD/DEAH-box helicase domain-containing protein</fullName>
    </recommendedName>
</protein>
<gene>
    <name evidence="2" type="ORF">CYMTET_36256</name>
</gene>
<accession>A0AAE0CGE3</accession>
<evidence type="ECO:0000313" key="2">
    <source>
        <dbReference type="EMBL" id="KAK3254531.1"/>
    </source>
</evidence>
<reference evidence="2 3" key="1">
    <citation type="journal article" date="2015" name="Genome Biol. Evol.">
        <title>Comparative Genomics of a Bacterivorous Green Alga Reveals Evolutionary Causalities and Consequences of Phago-Mixotrophic Mode of Nutrition.</title>
        <authorList>
            <person name="Burns J.A."/>
            <person name="Paasch A."/>
            <person name="Narechania A."/>
            <person name="Kim E."/>
        </authorList>
    </citation>
    <scope>NUCLEOTIDE SEQUENCE [LARGE SCALE GENOMIC DNA]</scope>
    <source>
        <strain evidence="2 3">PLY_AMNH</strain>
    </source>
</reference>
<keyword evidence="3" id="KW-1185">Reference proteome</keyword>
<proteinExistence type="predicted"/>
<dbReference type="GO" id="GO:0005524">
    <property type="term" value="F:ATP binding"/>
    <property type="evidence" value="ECO:0007669"/>
    <property type="project" value="InterPro"/>
</dbReference>
<comment type="caution">
    <text evidence="2">The sequence shown here is derived from an EMBL/GenBank/DDBJ whole genome shotgun (WGS) entry which is preliminary data.</text>
</comment>
<organism evidence="2 3">
    <name type="scientific">Cymbomonas tetramitiformis</name>
    <dbReference type="NCBI Taxonomy" id="36881"/>
    <lineage>
        <taxon>Eukaryota</taxon>
        <taxon>Viridiplantae</taxon>
        <taxon>Chlorophyta</taxon>
        <taxon>Pyramimonadophyceae</taxon>
        <taxon>Pyramimonadales</taxon>
        <taxon>Pyramimonadaceae</taxon>
        <taxon>Cymbomonas</taxon>
    </lineage>
</organism>
<evidence type="ECO:0000259" key="1">
    <source>
        <dbReference type="Pfam" id="PF00270"/>
    </source>
</evidence>
<dbReference type="SUPFAM" id="SSF52540">
    <property type="entry name" value="P-loop containing nucleoside triphosphate hydrolases"/>
    <property type="match status" value="1"/>
</dbReference>
<dbReference type="InterPro" id="IPR027417">
    <property type="entry name" value="P-loop_NTPase"/>
</dbReference>
<sequence length="241" mass="26672">MLRRATLDRFRQFHTHPAYIVPRERCRSLRTLRVEVVEDDGEIRELRLPQTMRYLKAMLQGQMGLKSRKRLHRKHCKPTREEKKAGRRAAQAATVAAKGEKELEYFHACCAEAIHAPPAGHAKAKQDATSERQLFSQQGTQGINFDKYSKIKVEVSGASCTAAPPMEAFSSLKDGFPGFLARNIGLMRYERPTPIQRHAVPLALAGADLMCCAQTGSGKTCAFLLPICASISSAVSAPGHQ</sequence>
<dbReference type="AlphaFoldDB" id="A0AAE0CGE3"/>
<dbReference type="InterPro" id="IPR011545">
    <property type="entry name" value="DEAD/DEAH_box_helicase_dom"/>
</dbReference>
<dbReference type="Pfam" id="PF00270">
    <property type="entry name" value="DEAD"/>
    <property type="match status" value="1"/>
</dbReference>